<dbReference type="Proteomes" id="UP000006882">
    <property type="component" value="Chromosome G5"/>
</dbReference>
<evidence type="ECO:0000256" key="1">
    <source>
        <dbReference type="SAM" id="SignalP"/>
    </source>
</evidence>
<reference evidence="2 3" key="1">
    <citation type="journal article" date="2013" name="Nat. Genet.">
        <title>The high-quality draft genome of peach (Prunus persica) identifies unique patterns of genetic diversity, domestication and genome evolution.</title>
        <authorList>
            <consortium name="International Peach Genome Initiative"/>
            <person name="Verde I."/>
            <person name="Abbott A.G."/>
            <person name="Scalabrin S."/>
            <person name="Jung S."/>
            <person name="Shu S."/>
            <person name="Marroni F."/>
            <person name="Zhebentyayeva T."/>
            <person name="Dettori M.T."/>
            <person name="Grimwood J."/>
            <person name="Cattonaro F."/>
            <person name="Zuccolo A."/>
            <person name="Rossini L."/>
            <person name="Jenkins J."/>
            <person name="Vendramin E."/>
            <person name="Meisel L.A."/>
            <person name="Decroocq V."/>
            <person name="Sosinski B."/>
            <person name="Prochnik S."/>
            <person name="Mitros T."/>
            <person name="Policriti A."/>
            <person name="Cipriani G."/>
            <person name="Dondini L."/>
            <person name="Ficklin S."/>
            <person name="Goodstein D.M."/>
            <person name="Xuan P."/>
            <person name="Del Fabbro C."/>
            <person name="Aramini V."/>
            <person name="Copetti D."/>
            <person name="Gonzalez S."/>
            <person name="Horner D.S."/>
            <person name="Falchi R."/>
            <person name="Lucas S."/>
            <person name="Mica E."/>
            <person name="Maldonado J."/>
            <person name="Lazzari B."/>
            <person name="Bielenberg D."/>
            <person name="Pirona R."/>
            <person name="Miculan M."/>
            <person name="Barakat A."/>
            <person name="Testolin R."/>
            <person name="Stella A."/>
            <person name="Tartarini S."/>
            <person name="Tonutti P."/>
            <person name="Arus P."/>
            <person name="Orellana A."/>
            <person name="Wells C."/>
            <person name="Main D."/>
            <person name="Vizzotto G."/>
            <person name="Silva H."/>
            <person name="Salamini F."/>
            <person name="Schmutz J."/>
            <person name="Morgante M."/>
            <person name="Rokhsar D.S."/>
        </authorList>
    </citation>
    <scope>NUCLEOTIDE SEQUENCE [LARGE SCALE GENOMIC DNA]</scope>
    <source>
        <strain evidence="3">cv. Nemared</strain>
    </source>
</reference>
<sequence>MFFYWLNFIVFLCFRLTMLNEMPNAQIVLQSLCIIPDSRRSYTVFYSRKCILQVLVPFGNRFMWVVVCFISL</sequence>
<protein>
    <recommendedName>
        <fullName evidence="4">Secreted protein</fullName>
    </recommendedName>
</protein>
<accession>A0A251P3G8</accession>
<feature type="chain" id="PRO_5012197039" description="Secreted protein" evidence="1">
    <location>
        <begin position="20"/>
        <end position="72"/>
    </location>
</feature>
<keyword evidence="1" id="KW-0732">Signal</keyword>
<name>A0A251P3G8_PRUPE</name>
<evidence type="ECO:0000313" key="2">
    <source>
        <dbReference type="EMBL" id="ONI06081.1"/>
    </source>
</evidence>
<evidence type="ECO:0008006" key="4">
    <source>
        <dbReference type="Google" id="ProtNLM"/>
    </source>
</evidence>
<evidence type="ECO:0000313" key="3">
    <source>
        <dbReference type="Proteomes" id="UP000006882"/>
    </source>
</evidence>
<gene>
    <name evidence="2" type="ORF">PRUPE_5G039200</name>
</gene>
<dbReference type="AlphaFoldDB" id="A0A251P3G8"/>
<keyword evidence="3" id="KW-1185">Reference proteome</keyword>
<dbReference type="EMBL" id="CM007655">
    <property type="protein sequence ID" value="ONI06081.1"/>
    <property type="molecule type" value="Genomic_DNA"/>
</dbReference>
<dbReference type="Gramene" id="ONI06081">
    <property type="protein sequence ID" value="ONI06081"/>
    <property type="gene ID" value="PRUPE_5G039200"/>
</dbReference>
<proteinExistence type="predicted"/>
<feature type="signal peptide" evidence="1">
    <location>
        <begin position="1"/>
        <end position="19"/>
    </location>
</feature>
<organism evidence="2 3">
    <name type="scientific">Prunus persica</name>
    <name type="common">Peach</name>
    <name type="synonym">Amygdalus persica</name>
    <dbReference type="NCBI Taxonomy" id="3760"/>
    <lineage>
        <taxon>Eukaryota</taxon>
        <taxon>Viridiplantae</taxon>
        <taxon>Streptophyta</taxon>
        <taxon>Embryophyta</taxon>
        <taxon>Tracheophyta</taxon>
        <taxon>Spermatophyta</taxon>
        <taxon>Magnoliopsida</taxon>
        <taxon>eudicotyledons</taxon>
        <taxon>Gunneridae</taxon>
        <taxon>Pentapetalae</taxon>
        <taxon>rosids</taxon>
        <taxon>fabids</taxon>
        <taxon>Rosales</taxon>
        <taxon>Rosaceae</taxon>
        <taxon>Amygdaloideae</taxon>
        <taxon>Amygdaleae</taxon>
        <taxon>Prunus</taxon>
    </lineage>
</organism>